<dbReference type="Proteomes" id="UP000307380">
    <property type="component" value="Unassembled WGS sequence"/>
</dbReference>
<keyword evidence="1" id="KW-1133">Transmembrane helix</keyword>
<protein>
    <submittedName>
        <fullName evidence="2">Uncharacterized protein</fullName>
    </submittedName>
</protein>
<dbReference type="EMBL" id="SSSN01000005">
    <property type="protein sequence ID" value="THG34279.1"/>
    <property type="molecule type" value="Genomic_DNA"/>
</dbReference>
<sequence length="67" mass="7067">MRTLPALSPDAVVLDDEAVRVPQRSIAELLPPGLDLARIAHRERTVLRAVPALLAVVGAAALLLTGH</sequence>
<keyword evidence="3" id="KW-1185">Reference proteome</keyword>
<gene>
    <name evidence="2" type="ORF">E6C70_08285</name>
</gene>
<keyword evidence="1" id="KW-0812">Transmembrane</keyword>
<name>A0A4S4FU00_9MICO</name>
<comment type="caution">
    <text evidence="2">The sequence shown here is derived from an EMBL/GenBank/DDBJ whole genome shotgun (WGS) entry which is preliminary data.</text>
</comment>
<organism evidence="2 3">
    <name type="scientific">Orlajensenia flava</name>
    <dbReference type="NCBI Taxonomy" id="2565934"/>
    <lineage>
        <taxon>Bacteria</taxon>
        <taxon>Bacillati</taxon>
        <taxon>Actinomycetota</taxon>
        <taxon>Actinomycetes</taxon>
        <taxon>Micrococcales</taxon>
        <taxon>Microbacteriaceae</taxon>
        <taxon>Orlajensenia</taxon>
    </lineage>
</organism>
<reference evidence="2 3" key="1">
    <citation type="submission" date="2019-04" db="EMBL/GenBank/DDBJ databases">
        <authorList>
            <person name="Jiang L."/>
        </authorList>
    </citation>
    <scope>NUCLEOTIDE SEQUENCE [LARGE SCALE GENOMIC DNA]</scope>
    <source>
        <strain evidence="2 3">YIM 131861</strain>
    </source>
</reference>
<feature type="transmembrane region" description="Helical" evidence="1">
    <location>
        <begin position="46"/>
        <end position="64"/>
    </location>
</feature>
<evidence type="ECO:0000256" key="1">
    <source>
        <dbReference type="SAM" id="Phobius"/>
    </source>
</evidence>
<keyword evidence="1" id="KW-0472">Membrane</keyword>
<evidence type="ECO:0000313" key="3">
    <source>
        <dbReference type="Proteomes" id="UP000307380"/>
    </source>
</evidence>
<dbReference type="RefSeq" id="WP_136424077.1">
    <property type="nucleotide sequence ID" value="NZ_SSSN01000005.1"/>
</dbReference>
<dbReference type="AlphaFoldDB" id="A0A4S4FU00"/>
<proteinExistence type="predicted"/>
<accession>A0A4S4FU00</accession>
<evidence type="ECO:0000313" key="2">
    <source>
        <dbReference type="EMBL" id="THG34279.1"/>
    </source>
</evidence>